<proteinExistence type="predicted"/>
<gene>
    <name evidence="1" type="ORF">H1D41_14735</name>
</gene>
<dbReference type="Gene3D" id="1.25.40.290">
    <property type="entry name" value="ARM repeat domains"/>
    <property type="match status" value="1"/>
</dbReference>
<dbReference type="EMBL" id="JADCKQ010000012">
    <property type="protein sequence ID" value="MBI1494898.1"/>
    <property type="molecule type" value="Genomic_DNA"/>
</dbReference>
<protein>
    <submittedName>
        <fullName evidence="1">DNA alkylation repair protein</fullName>
    </submittedName>
</protein>
<dbReference type="RefSeq" id="WP_228849631.1">
    <property type="nucleotide sequence ID" value="NZ_JADCKQ010000012.1"/>
</dbReference>
<accession>A0A8J7IXX6</accession>
<name>A0A8J7IXX6_9RHOB</name>
<organism evidence="1 2">
    <name type="scientific">Halocynthiibacter styelae</name>
    <dbReference type="NCBI Taxonomy" id="2761955"/>
    <lineage>
        <taxon>Bacteria</taxon>
        <taxon>Pseudomonadati</taxon>
        <taxon>Pseudomonadota</taxon>
        <taxon>Alphaproteobacteria</taxon>
        <taxon>Rhodobacterales</taxon>
        <taxon>Paracoccaceae</taxon>
        <taxon>Halocynthiibacter</taxon>
    </lineage>
</organism>
<dbReference type="InterPro" id="IPR014825">
    <property type="entry name" value="DNA_alkylation"/>
</dbReference>
<dbReference type="Proteomes" id="UP000640583">
    <property type="component" value="Unassembled WGS sequence"/>
</dbReference>
<evidence type="ECO:0000313" key="2">
    <source>
        <dbReference type="Proteomes" id="UP000640583"/>
    </source>
</evidence>
<dbReference type="Pfam" id="PF08713">
    <property type="entry name" value="DNA_alkylation"/>
    <property type="match status" value="1"/>
</dbReference>
<keyword evidence="2" id="KW-1185">Reference proteome</keyword>
<reference evidence="1" key="1">
    <citation type="submission" date="2020-10" db="EMBL/GenBank/DDBJ databases">
        <title>Paenihalocynthiibacter styelae gen. nov., sp. nov., isolated from stalked sea squirt Styela clava.</title>
        <authorList>
            <person name="Kim Y.-O."/>
            <person name="Yoon J.-H."/>
        </authorList>
    </citation>
    <scope>NUCLEOTIDE SEQUENCE</scope>
    <source>
        <strain evidence="1">MYP1-1</strain>
    </source>
</reference>
<dbReference type="AlphaFoldDB" id="A0A8J7IXX6"/>
<dbReference type="InterPro" id="IPR016024">
    <property type="entry name" value="ARM-type_fold"/>
</dbReference>
<comment type="caution">
    <text evidence="1">The sequence shown here is derived from an EMBL/GenBank/DDBJ whole genome shotgun (WGS) entry which is preliminary data.</text>
</comment>
<evidence type="ECO:0000313" key="1">
    <source>
        <dbReference type="EMBL" id="MBI1494898.1"/>
    </source>
</evidence>
<dbReference type="SUPFAM" id="SSF48371">
    <property type="entry name" value="ARM repeat"/>
    <property type="match status" value="1"/>
</dbReference>
<sequence>MAEKYSLKDDLFNAGTVGYLAGLFQAADPSFQAQAFADQVLAPFPELELKQRIDHIASVLTDHLPAEFPEAARYIHAALPEPLDPTRTDDDFGRFIFAPLGEYAVNHGLEHHLDLSLDLLEAVTQRFSMEFAIRPFLNRWPDAVLLRMQDWARHDHYHVRRLVSEGTRPKLPWGMKVGVTSERTLPVLDLLHVDPTRFVTRSVANHLNDISKTDPDLVVSTLARWQAEGRQDAKELDWMTRHALRGLVKKGHAGALALLGYRSNPGITVTSLQADRDSLEVGESFTFEAVLEAGQDEALMVDYVIDFVKANGGTAPKVFKLKQAQMKAGSCLTLSKKHLFKKGATTFTHYPGQHRLSLQLNGKILAGFYFTLL</sequence>